<dbReference type="PANTHER" id="PTHR24171:SF8">
    <property type="entry name" value="BRCA1-ASSOCIATED RING DOMAIN PROTEIN 1"/>
    <property type="match status" value="1"/>
</dbReference>
<evidence type="ECO:0000256" key="3">
    <source>
        <dbReference type="PROSITE-ProRule" id="PRU00023"/>
    </source>
</evidence>
<dbReference type="Proteomes" id="UP000578819">
    <property type="component" value="Unassembled WGS sequence"/>
</dbReference>
<dbReference type="InterPro" id="IPR036770">
    <property type="entry name" value="Ankyrin_rpt-contain_sf"/>
</dbReference>
<dbReference type="InterPro" id="IPR002110">
    <property type="entry name" value="Ankyrin_rpt"/>
</dbReference>
<reference evidence="4 5" key="1">
    <citation type="submission" date="2020-08" db="EMBL/GenBank/DDBJ databases">
        <title>Sequencing the genomes of 1000 actinobacteria strains.</title>
        <authorList>
            <person name="Klenk H.-P."/>
        </authorList>
    </citation>
    <scope>NUCLEOTIDE SEQUENCE [LARGE SCALE GENOMIC DNA]</scope>
    <source>
        <strain evidence="4 5">DSM 45886</strain>
    </source>
</reference>
<dbReference type="SUPFAM" id="SSF48403">
    <property type="entry name" value="Ankyrin repeat"/>
    <property type="match status" value="1"/>
</dbReference>
<organism evidence="4 5">
    <name type="scientific">Micromonospora polyrhachis</name>
    <dbReference type="NCBI Taxonomy" id="1282883"/>
    <lineage>
        <taxon>Bacteria</taxon>
        <taxon>Bacillati</taxon>
        <taxon>Actinomycetota</taxon>
        <taxon>Actinomycetes</taxon>
        <taxon>Micromonosporales</taxon>
        <taxon>Micromonosporaceae</taxon>
        <taxon>Micromonospora</taxon>
    </lineage>
</organism>
<gene>
    <name evidence="4" type="ORF">FHR38_000709</name>
</gene>
<dbReference type="AlphaFoldDB" id="A0A7W7SLQ5"/>
<dbReference type="PANTHER" id="PTHR24171">
    <property type="entry name" value="ANKYRIN REPEAT DOMAIN-CONTAINING PROTEIN 39-RELATED"/>
    <property type="match status" value="1"/>
</dbReference>
<evidence type="ECO:0000313" key="4">
    <source>
        <dbReference type="EMBL" id="MBB4956976.1"/>
    </source>
</evidence>
<dbReference type="Pfam" id="PF12796">
    <property type="entry name" value="Ank_2"/>
    <property type="match status" value="1"/>
</dbReference>
<evidence type="ECO:0000256" key="2">
    <source>
        <dbReference type="ARBA" id="ARBA00023043"/>
    </source>
</evidence>
<keyword evidence="5" id="KW-1185">Reference proteome</keyword>
<dbReference type="PROSITE" id="PS50297">
    <property type="entry name" value="ANK_REP_REGION"/>
    <property type="match status" value="2"/>
</dbReference>
<protein>
    <submittedName>
        <fullName evidence="4">Ankyrin repeat protein</fullName>
    </submittedName>
</protein>
<proteinExistence type="predicted"/>
<dbReference type="EMBL" id="JACHJW010000001">
    <property type="protein sequence ID" value="MBB4956976.1"/>
    <property type="molecule type" value="Genomic_DNA"/>
</dbReference>
<dbReference type="GO" id="GO:0004842">
    <property type="term" value="F:ubiquitin-protein transferase activity"/>
    <property type="evidence" value="ECO:0007669"/>
    <property type="project" value="TreeGrafter"/>
</dbReference>
<evidence type="ECO:0000313" key="5">
    <source>
        <dbReference type="Proteomes" id="UP000578819"/>
    </source>
</evidence>
<keyword evidence="2 3" id="KW-0040">ANK repeat</keyword>
<sequence length="173" mass="18008">MNAGRGRCSFLPRPFGRGGEPPTLPKVNIRQRKRLTSRLMARLLGDDLPALRTVLCAGADPNAADRDGTTPLYLASVQNRPLAVRILLDAGADPNVESGHGEEGTPLTGAAAWGHTDVVRELLAHGADPNLREDHGCGLSPLDWAIRGGHAETAARIVAAGAASNERGTASGG</sequence>
<keyword evidence="1" id="KW-0677">Repeat</keyword>
<feature type="repeat" description="ANK" evidence="3">
    <location>
        <begin position="67"/>
        <end position="99"/>
    </location>
</feature>
<dbReference type="PROSITE" id="PS50088">
    <property type="entry name" value="ANK_REPEAT"/>
    <property type="match status" value="2"/>
</dbReference>
<dbReference type="GO" id="GO:0085020">
    <property type="term" value="P:protein K6-linked ubiquitination"/>
    <property type="evidence" value="ECO:0007669"/>
    <property type="project" value="TreeGrafter"/>
</dbReference>
<evidence type="ECO:0000256" key="1">
    <source>
        <dbReference type="ARBA" id="ARBA00022737"/>
    </source>
</evidence>
<feature type="repeat" description="ANK" evidence="3">
    <location>
        <begin position="102"/>
        <end position="134"/>
    </location>
</feature>
<comment type="caution">
    <text evidence="4">The sequence shown here is derived from an EMBL/GenBank/DDBJ whole genome shotgun (WGS) entry which is preliminary data.</text>
</comment>
<dbReference type="Gene3D" id="1.25.40.20">
    <property type="entry name" value="Ankyrin repeat-containing domain"/>
    <property type="match status" value="1"/>
</dbReference>
<name>A0A7W7SLQ5_9ACTN</name>
<dbReference type="SMART" id="SM00248">
    <property type="entry name" value="ANK"/>
    <property type="match status" value="3"/>
</dbReference>
<accession>A0A7W7SLQ5</accession>